<accession>A0ABR1V707</accession>
<feature type="region of interest" description="Disordered" evidence="1">
    <location>
        <begin position="64"/>
        <end position="113"/>
    </location>
</feature>
<dbReference type="EMBL" id="JAQQWN010000009">
    <property type="protein sequence ID" value="KAK8066984.1"/>
    <property type="molecule type" value="Genomic_DNA"/>
</dbReference>
<keyword evidence="3" id="KW-1185">Reference proteome</keyword>
<proteinExistence type="predicted"/>
<gene>
    <name evidence="2" type="ORF">PG997_013731</name>
</gene>
<name>A0ABR1V707_9PEZI</name>
<evidence type="ECO:0000313" key="3">
    <source>
        <dbReference type="Proteomes" id="UP001433268"/>
    </source>
</evidence>
<reference evidence="2 3" key="1">
    <citation type="submission" date="2023-01" db="EMBL/GenBank/DDBJ databases">
        <title>Analysis of 21 Apiospora genomes using comparative genomics revels a genus with tremendous synthesis potential of carbohydrate active enzymes and secondary metabolites.</title>
        <authorList>
            <person name="Sorensen T."/>
        </authorList>
    </citation>
    <scope>NUCLEOTIDE SEQUENCE [LARGE SCALE GENOMIC DNA]</scope>
    <source>
        <strain evidence="2 3">CBS 114990</strain>
    </source>
</reference>
<organism evidence="2 3">
    <name type="scientific">Apiospora hydei</name>
    <dbReference type="NCBI Taxonomy" id="1337664"/>
    <lineage>
        <taxon>Eukaryota</taxon>
        <taxon>Fungi</taxon>
        <taxon>Dikarya</taxon>
        <taxon>Ascomycota</taxon>
        <taxon>Pezizomycotina</taxon>
        <taxon>Sordariomycetes</taxon>
        <taxon>Xylariomycetidae</taxon>
        <taxon>Amphisphaeriales</taxon>
        <taxon>Apiosporaceae</taxon>
        <taxon>Apiospora</taxon>
    </lineage>
</organism>
<comment type="caution">
    <text evidence="2">The sequence shown here is derived from an EMBL/GenBank/DDBJ whole genome shotgun (WGS) entry which is preliminary data.</text>
</comment>
<dbReference type="RefSeq" id="XP_066663737.1">
    <property type="nucleotide sequence ID" value="XM_066818045.1"/>
</dbReference>
<dbReference type="GeneID" id="92051105"/>
<sequence length="220" mass="23735">MSAIRGPTGLEVVASLPAVVAVYYVVCISPTLPRTRKIVQGLHGRLFKRRVALQLMMSDQEQLEQNPTGSVEHHNTISTLSLDPKPATSFQDDVFGHDLTTPPTPNEQEHPVPPVSCFRAVQSTSATPLLPSILFLRAGAFDCRSEHTSRPLLVICLGVLKVCMESNKTKCADIAALLGDIGAAKGIADRHVCRTSTELLHGSRQASESWGSSMPVPYGL</sequence>
<protein>
    <submittedName>
        <fullName evidence="2">Uncharacterized protein</fullName>
    </submittedName>
</protein>
<dbReference type="Proteomes" id="UP001433268">
    <property type="component" value="Unassembled WGS sequence"/>
</dbReference>
<evidence type="ECO:0000256" key="1">
    <source>
        <dbReference type="SAM" id="MobiDB-lite"/>
    </source>
</evidence>
<evidence type="ECO:0000313" key="2">
    <source>
        <dbReference type="EMBL" id="KAK8066984.1"/>
    </source>
</evidence>